<dbReference type="PANTHER" id="PTHR19860">
    <property type="entry name" value="DDB1- AND CUL4-ASSOCIATED FACTOR 12-RELATED"/>
    <property type="match status" value="1"/>
</dbReference>
<reference evidence="3" key="2">
    <citation type="submission" date="2021-01" db="UniProtKB">
        <authorList>
            <consortium name="EnsemblMetazoa"/>
        </authorList>
    </citation>
    <scope>IDENTIFICATION</scope>
</reference>
<dbReference type="Gene3D" id="2.60.120.260">
    <property type="entry name" value="Galactose-binding domain-like"/>
    <property type="match status" value="1"/>
</dbReference>
<proteinExistence type="predicted"/>
<dbReference type="EnsemblMetazoa" id="XM_030976089">
    <property type="protein sequence ID" value="XP_030831949"/>
    <property type="gene ID" value="LOC577899"/>
</dbReference>
<dbReference type="InterPro" id="IPR025139">
    <property type="entry name" value="DUF4062"/>
</dbReference>
<dbReference type="Pfam" id="PF04300">
    <property type="entry name" value="FBA"/>
    <property type="match status" value="1"/>
</dbReference>
<dbReference type="InParanoid" id="A0A7M7N6E0"/>
<dbReference type="Pfam" id="PF13271">
    <property type="entry name" value="DUF4062"/>
    <property type="match status" value="1"/>
</dbReference>
<dbReference type="InterPro" id="IPR011990">
    <property type="entry name" value="TPR-like_helical_dom_sf"/>
</dbReference>
<dbReference type="InterPro" id="IPR007111">
    <property type="entry name" value="NACHT_NTPase"/>
</dbReference>
<dbReference type="PANTHER" id="PTHR19860:SF17">
    <property type="entry name" value="FBA DOMAIN-CONTAINING PROTEIN"/>
    <property type="match status" value="1"/>
</dbReference>
<dbReference type="SUPFAM" id="SSF49785">
    <property type="entry name" value="Galactose-binding domain-like"/>
    <property type="match status" value="1"/>
</dbReference>
<dbReference type="SMART" id="SM01198">
    <property type="entry name" value="FBA"/>
    <property type="match status" value="1"/>
</dbReference>
<dbReference type="SUPFAM" id="SSF52540">
    <property type="entry name" value="P-loop containing nucleoside triphosphate hydrolases"/>
    <property type="match status" value="1"/>
</dbReference>
<dbReference type="InterPro" id="IPR008979">
    <property type="entry name" value="Galactose-bd-like_sf"/>
</dbReference>
<dbReference type="OMA" id="EAVACHT"/>
<dbReference type="Proteomes" id="UP000007110">
    <property type="component" value="Unassembled WGS sequence"/>
</dbReference>
<protein>
    <recommendedName>
        <fullName evidence="2">FBA domain-containing protein</fullName>
    </recommendedName>
</protein>
<evidence type="ECO:0000259" key="2">
    <source>
        <dbReference type="PROSITE" id="PS51114"/>
    </source>
</evidence>
<evidence type="ECO:0000256" key="1">
    <source>
        <dbReference type="ARBA" id="ARBA00022737"/>
    </source>
</evidence>
<accession>A0A7M7N6E0</accession>
<name>A0A7M7N6E0_STRPU</name>
<dbReference type="Pfam" id="PF05729">
    <property type="entry name" value="NACHT"/>
    <property type="match status" value="1"/>
</dbReference>
<dbReference type="KEGG" id="spu:577899"/>
<dbReference type="SMART" id="SM00028">
    <property type="entry name" value="TPR"/>
    <property type="match status" value="2"/>
</dbReference>
<keyword evidence="1" id="KW-0677">Repeat</keyword>
<organism evidence="3 4">
    <name type="scientific">Strongylocentrotus purpuratus</name>
    <name type="common">Purple sea urchin</name>
    <dbReference type="NCBI Taxonomy" id="7668"/>
    <lineage>
        <taxon>Eukaryota</taxon>
        <taxon>Metazoa</taxon>
        <taxon>Echinodermata</taxon>
        <taxon>Eleutherozoa</taxon>
        <taxon>Echinozoa</taxon>
        <taxon>Echinoidea</taxon>
        <taxon>Euechinoidea</taxon>
        <taxon>Echinacea</taxon>
        <taxon>Camarodonta</taxon>
        <taxon>Echinidea</taxon>
        <taxon>Strongylocentrotidae</taxon>
        <taxon>Strongylocentrotus</taxon>
    </lineage>
</organism>
<dbReference type="RefSeq" id="XP_030831949.1">
    <property type="nucleotide sequence ID" value="XM_030976089.1"/>
</dbReference>
<dbReference type="PROSITE" id="PS51114">
    <property type="entry name" value="FBA"/>
    <property type="match status" value="1"/>
</dbReference>
<evidence type="ECO:0000313" key="3">
    <source>
        <dbReference type="EnsemblMetazoa" id="XP_030831949"/>
    </source>
</evidence>
<dbReference type="Pfam" id="PF13424">
    <property type="entry name" value="TPR_12"/>
    <property type="match status" value="1"/>
</dbReference>
<sequence length="1711" mass="193874">MTGTTMGAMMMETAMEVRVMMMMMMMMMKVKMGVITCMTMTAIATVAGVQELHLHLWRVSSPWKQRWNWVGPPNSHYVIYHSKSATFAEAHRDKPRGKVVHLQAFSGINPTTLPKINRLNTSALYQVTLMKGQAGVTYIAGLSGVMKSAADAWTISMTDKRALQIVGPNGPCRYALFTNIPEDVHDPKERCFQKGCLATGDSETVEGGLIIDDDNLTIWVDYMTKVLVTCDGVTVQKVEGGKWMEQPDGRLAFQRGLTEKEKSPGLKVYRAFALRKDLNGADVSIELGGSPHQVIKQPPGVAYALNCGGPAYHALNGAVFVDTQTQFKPIETGGLDCMHKFSAHTAQDRNLHSLLSSTYDSFLFSSYNCTHDGFNDKIKFPLPLSGGDYTMRLYTVGGWMTKGYIHYDSTELTSQILDQLTSEDHIHAVGTTAKTCEVPIKVEKENTTLSFRTNGDDVCLSGILVYDKDFKEPTLTPEERQKETKIKQELADKLLPLNRTFSLKEMKIAGWSKNLLENASGENGDMSHWNISGDFKVDDNGDGTEKKFMTSYMECNKSQDVNLTQHFTDAHLDSAPEIQASESFHEGGCKGGFYSFTVSLLDASDNVIVKQTTGRKGSITTSGWIRESFTFKGYGPGVRTVCFESHGEDDKSWAGAFGAWISAGVLRVKSEISPASGDEYSDVETSTAEERKQGVTSFLRHLQEEHRDSLKFMLTSSEADKPGDEAAKDKQVKPEEVIQPMIIVKKKTVKREIRVFVSSTFRDFEEERELIIKKVFRELNRLCLDRGVFFTYVDLRWGITEQQSKGGRTIEICLREIDKCRPYFICMMGDRFGWSQSSKFKDELLDKSYDTVVDAYRQFKWVDDYRFNSSVTQLEVMYGAMRKHKEIKKERIFFYLRKPMVKREDLPPPVETEEDRKNVKGETQWHFDLQTKLRNSVAESGHTKRTYVSAVDAASMIKEDLIKCINEDFPPGTNLTALQRESEAHDAFANARRRVYIGRQEYFDYIDNYFAQKPEGPLTIIGESGSGKSALVANWCGRFEERNPGTFLFKHFIGSSAESASHVNLLRRLYGEMKQFYNLEMEIPTSDRNLIIDLPSWLNIASNRSKVMIVLDALNQLDSGAGGSGDEKSLTWLPQTLPNNVQMLLSTLPGETQDVIELSGWPMYKIQGLQENEKLDIITGYMDLYGKTLNKEQTDLIINAKQSSNPLYLKALLDEVRVYGDFFKLTPAIKSYLTAEDPGALFVKVLQRLENDFEKGAVCRPNLVRDTTTAIWCSHRGMSESELLTLLKIPSAVWSPFYLSLEDNLINRNGLLNFFHDHLRQAVERRYLPTDEDKRKKFVELSNFFNAQDIDDRYSDEVPYLLIQAKELTRLKATILNVNVFQFLMKTEDGNFQLIMAWRMLGGFEPVEQAYLDVLSKCEVNWEQDKDKVELIKFMAVFFMQLGLLTGARVLNERLLKEIELRYLAEHSTIVRHHFNYSMKLKCNHPTVIDVLIELGNVCLKQGNFKASEEYLEDALSRLTKVKTPQQKLQLVKAVITMVSVQRRQGDIDFAKKLLMRALGVSKEVVGHDHHYTAALLGMLGEILYDQSRLEEAVACHTFDFNETQREGGPEHPHIAAILNNIGLVQDDMNASGTQKTFSLALGILLEAYGKDHVDVATVRYNLGAQFFGNQMFQRAKYQFEEAYRVFKLFLGEHHTSTRVAKKAVDMVEDL</sequence>
<dbReference type="Gene3D" id="1.25.40.10">
    <property type="entry name" value="Tetratricopeptide repeat domain"/>
    <property type="match status" value="2"/>
</dbReference>
<dbReference type="GO" id="GO:0080008">
    <property type="term" value="C:Cul4-RING E3 ubiquitin ligase complex"/>
    <property type="evidence" value="ECO:0000318"/>
    <property type="project" value="GO_Central"/>
</dbReference>
<dbReference type="SUPFAM" id="SSF48452">
    <property type="entry name" value="TPR-like"/>
    <property type="match status" value="1"/>
</dbReference>
<reference evidence="4" key="1">
    <citation type="submission" date="2015-02" db="EMBL/GenBank/DDBJ databases">
        <title>Genome sequencing for Strongylocentrotus purpuratus.</title>
        <authorList>
            <person name="Murali S."/>
            <person name="Liu Y."/>
            <person name="Vee V."/>
            <person name="English A."/>
            <person name="Wang M."/>
            <person name="Skinner E."/>
            <person name="Han Y."/>
            <person name="Muzny D.M."/>
            <person name="Worley K.C."/>
            <person name="Gibbs R.A."/>
        </authorList>
    </citation>
    <scope>NUCLEOTIDE SEQUENCE</scope>
</reference>
<dbReference type="InterPro" id="IPR027417">
    <property type="entry name" value="P-loop_NTPase"/>
</dbReference>
<dbReference type="InterPro" id="IPR051191">
    <property type="entry name" value="DCAF12"/>
</dbReference>
<evidence type="ECO:0000313" key="4">
    <source>
        <dbReference type="Proteomes" id="UP000007110"/>
    </source>
</evidence>
<feature type="domain" description="FBA" evidence="2">
    <location>
        <begin position="488"/>
        <end position="670"/>
    </location>
</feature>
<dbReference type="InterPro" id="IPR019734">
    <property type="entry name" value="TPR_rpt"/>
</dbReference>
<dbReference type="Gene3D" id="3.40.50.300">
    <property type="entry name" value="P-loop containing nucleotide triphosphate hydrolases"/>
    <property type="match status" value="1"/>
</dbReference>
<keyword evidence="4" id="KW-1185">Reference proteome</keyword>
<dbReference type="OrthoDB" id="2325716at2759"/>
<dbReference type="InterPro" id="IPR007397">
    <property type="entry name" value="F-box-assoc_dom"/>
</dbReference>
<dbReference type="GeneID" id="577899"/>